<dbReference type="AlphaFoldDB" id="A0A1H5J773"/>
<dbReference type="EMBL" id="FNUC01000003">
    <property type="protein sequence ID" value="SEE47478.1"/>
    <property type="molecule type" value="Genomic_DNA"/>
</dbReference>
<dbReference type="STRING" id="561176.SAMN04488561_1441"/>
<dbReference type="Proteomes" id="UP000181980">
    <property type="component" value="Unassembled WGS sequence"/>
</dbReference>
<feature type="region of interest" description="Disordered" evidence="1">
    <location>
        <begin position="126"/>
        <end position="153"/>
    </location>
</feature>
<evidence type="ECO:0000313" key="3">
    <source>
        <dbReference type="Proteomes" id="UP000181980"/>
    </source>
</evidence>
<proteinExistence type="predicted"/>
<gene>
    <name evidence="2" type="ORF">SAMN04488561_1441</name>
</gene>
<sequence>MTSRPGRPWNVLVARALDQIETLPGFEPGRIGWNQYRYYRWDADSLISRISVYAFPSPTPVRTFVRFAASVDGFTVTGPARRTLTVYDVAKRLAVPVRSAELANTALRVALTTALAEWTTAHLPRAATPALPRHPSAGRDQRAAEPRRPGIDL</sequence>
<evidence type="ECO:0000256" key="1">
    <source>
        <dbReference type="SAM" id="MobiDB-lite"/>
    </source>
</evidence>
<dbReference type="RefSeq" id="WP_141711834.1">
    <property type="nucleotide sequence ID" value="NZ_FNUC01000003.1"/>
</dbReference>
<evidence type="ECO:0000313" key="2">
    <source>
        <dbReference type="EMBL" id="SEE47478.1"/>
    </source>
</evidence>
<reference evidence="3" key="1">
    <citation type="submission" date="2016-10" db="EMBL/GenBank/DDBJ databases">
        <authorList>
            <person name="Varghese N."/>
            <person name="Submissions S."/>
        </authorList>
    </citation>
    <scope>NUCLEOTIDE SEQUENCE [LARGE SCALE GENOMIC DNA]</scope>
    <source>
        <strain evidence="3">DSM 45237</strain>
    </source>
</reference>
<keyword evidence="3" id="KW-1185">Reference proteome</keyword>
<dbReference type="OrthoDB" id="5197008at2"/>
<name>A0A1H5J773_9ACTN</name>
<accession>A0A1H5J773</accession>
<protein>
    <submittedName>
        <fullName evidence="2">Uncharacterized protein</fullName>
    </submittedName>
</protein>
<organism evidence="2 3">
    <name type="scientific">Jiangella alba</name>
    <dbReference type="NCBI Taxonomy" id="561176"/>
    <lineage>
        <taxon>Bacteria</taxon>
        <taxon>Bacillati</taxon>
        <taxon>Actinomycetota</taxon>
        <taxon>Actinomycetes</taxon>
        <taxon>Jiangellales</taxon>
        <taxon>Jiangellaceae</taxon>
        <taxon>Jiangella</taxon>
    </lineage>
</organism>
<feature type="compositionally biased region" description="Basic and acidic residues" evidence="1">
    <location>
        <begin position="137"/>
        <end position="153"/>
    </location>
</feature>